<dbReference type="InterPro" id="IPR036480">
    <property type="entry name" value="CarbP_synth_ssu_N_sf"/>
</dbReference>
<name>A0A644WRU3_9ZZZZ</name>
<sequence length="356" mass="39571">MRKVKGKLVLKDGSVYEGDLYGNRNAVGEVVFTTGMSGYQETLTDPSFCDQIVVMTYPLVGNYGCCKLFDQSDKCWYQGFIVSELCDEPSNWRNEESLPDFLERMNVPVLVGVDTRAITRKIRSYGTLQGVIVPSDMPQEEIDKLLATPEVHDQVAKVTTPEVYTMGEGKYHVAVLDYGIKRNILKSLIKFDCRLTVFPAETSAEQVLSVQPDGIFLSNGPGDPEDLKVEIANIKKMMGKKPIFGICMGHQVMGLANGAKTKKMLFGHRGINQPVKDLVENKVVISSQNHGFMVDEASLKGINVEITNRSLNDGTIEGLKYLDHPSFSVQYHPEASPGPSGHEYLFERFVKMMGGR</sequence>
<accession>A0A644WRU3</accession>
<dbReference type="Pfam" id="PF00988">
    <property type="entry name" value="CPSase_sm_chain"/>
    <property type="match status" value="1"/>
</dbReference>
<dbReference type="PROSITE" id="PS51273">
    <property type="entry name" value="GATASE_TYPE_1"/>
    <property type="match status" value="1"/>
</dbReference>
<dbReference type="GO" id="GO:0006207">
    <property type="term" value="P:'de novo' pyrimidine nucleobase biosynthetic process"/>
    <property type="evidence" value="ECO:0007669"/>
    <property type="project" value="InterPro"/>
</dbReference>
<evidence type="ECO:0000256" key="5">
    <source>
        <dbReference type="ARBA" id="ARBA00022741"/>
    </source>
</evidence>
<dbReference type="GO" id="GO:0006541">
    <property type="term" value="P:glutamine metabolic process"/>
    <property type="evidence" value="ECO:0007669"/>
    <property type="project" value="InterPro"/>
</dbReference>
<evidence type="ECO:0000256" key="4">
    <source>
        <dbReference type="ARBA" id="ARBA00022598"/>
    </source>
</evidence>
<dbReference type="GO" id="GO:0004088">
    <property type="term" value="F:carbamoyl-phosphate synthase (glutamine-hydrolyzing) activity"/>
    <property type="evidence" value="ECO:0007669"/>
    <property type="project" value="UniProtKB-EC"/>
</dbReference>
<dbReference type="PRINTS" id="PR00099">
    <property type="entry name" value="CPSGATASE"/>
</dbReference>
<dbReference type="PANTHER" id="PTHR43418:SF7">
    <property type="entry name" value="CARBAMOYL-PHOSPHATE SYNTHASE SMALL CHAIN"/>
    <property type="match status" value="1"/>
</dbReference>
<reference evidence="11" key="1">
    <citation type="submission" date="2019-08" db="EMBL/GenBank/DDBJ databases">
        <authorList>
            <person name="Kucharzyk K."/>
            <person name="Murdoch R.W."/>
            <person name="Higgins S."/>
            <person name="Loffler F."/>
        </authorList>
    </citation>
    <scope>NUCLEOTIDE SEQUENCE</scope>
</reference>
<gene>
    <name evidence="11" type="primary">carA_19</name>
    <name evidence="11" type="ORF">SDC9_51274</name>
</gene>
<evidence type="ECO:0000256" key="2">
    <source>
        <dbReference type="ARBA" id="ARBA00007800"/>
    </source>
</evidence>
<dbReference type="PANTHER" id="PTHR43418">
    <property type="entry name" value="MULTIFUNCTIONAL TRYPTOPHAN BIOSYNTHESIS PROTEIN-RELATED"/>
    <property type="match status" value="1"/>
</dbReference>
<evidence type="ECO:0000256" key="3">
    <source>
        <dbReference type="ARBA" id="ARBA00012738"/>
    </source>
</evidence>
<dbReference type="Pfam" id="PF00117">
    <property type="entry name" value="GATase"/>
    <property type="match status" value="1"/>
</dbReference>
<evidence type="ECO:0000259" key="10">
    <source>
        <dbReference type="SMART" id="SM01097"/>
    </source>
</evidence>
<dbReference type="PRINTS" id="PR00096">
    <property type="entry name" value="GATASE"/>
</dbReference>
<protein>
    <recommendedName>
        <fullName evidence="3">carbamoyl-phosphate synthase (glutamine-hydrolyzing)</fullName>
        <ecNumber evidence="3">6.3.5.5</ecNumber>
    </recommendedName>
    <alternativeName>
        <fullName evidence="8">Arginine-specific carbamoyl phosphate synthetase, glutamine chain</fullName>
    </alternativeName>
</protein>
<dbReference type="InterPro" id="IPR017926">
    <property type="entry name" value="GATASE"/>
</dbReference>
<keyword evidence="7" id="KW-0315">Glutamine amidotransferase</keyword>
<dbReference type="InterPro" id="IPR002474">
    <property type="entry name" value="CarbamoylP_synth_ssu_N"/>
</dbReference>
<dbReference type="SMART" id="SM01097">
    <property type="entry name" value="CPSase_sm_chain"/>
    <property type="match status" value="1"/>
</dbReference>
<dbReference type="EMBL" id="VSSQ01001090">
    <property type="protein sequence ID" value="MPM04993.1"/>
    <property type="molecule type" value="Genomic_DNA"/>
</dbReference>
<dbReference type="Gene3D" id="3.40.50.880">
    <property type="match status" value="1"/>
</dbReference>
<evidence type="ECO:0000256" key="9">
    <source>
        <dbReference type="ARBA" id="ARBA00048816"/>
    </source>
</evidence>
<dbReference type="NCBIfam" id="NF009475">
    <property type="entry name" value="PRK12838.1"/>
    <property type="match status" value="1"/>
</dbReference>
<proteinExistence type="inferred from homology"/>
<evidence type="ECO:0000256" key="7">
    <source>
        <dbReference type="ARBA" id="ARBA00022962"/>
    </source>
</evidence>
<dbReference type="PRINTS" id="PR00097">
    <property type="entry name" value="ANTSNTHASEII"/>
</dbReference>
<evidence type="ECO:0000256" key="6">
    <source>
        <dbReference type="ARBA" id="ARBA00022840"/>
    </source>
</evidence>
<dbReference type="NCBIfam" id="TIGR01368">
    <property type="entry name" value="CPSaseIIsmall"/>
    <property type="match status" value="1"/>
</dbReference>
<dbReference type="CDD" id="cd01744">
    <property type="entry name" value="GATase1_CPSase"/>
    <property type="match status" value="1"/>
</dbReference>
<evidence type="ECO:0000313" key="11">
    <source>
        <dbReference type="EMBL" id="MPM04993.1"/>
    </source>
</evidence>
<comment type="similarity">
    <text evidence="2">Belongs to the CarA family.</text>
</comment>
<dbReference type="InterPro" id="IPR006274">
    <property type="entry name" value="CarbamoylP_synth_ssu"/>
</dbReference>
<comment type="catalytic activity">
    <reaction evidence="9">
        <text>hydrogencarbonate + L-glutamine + 2 ATP + H2O = carbamoyl phosphate + L-glutamate + 2 ADP + phosphate + 2 H(+)</text>
        <dbReference type="Rhea" id="RHEA:18633"/>
        <dbReference type="ChEBI" id="CHEBI:15377"/>
        <dbReference type="ChEBI" id="CHEBI:15378"/>
        <dbReference type="ChEBI" id="CHEBI:17544"/>
        <dbReference type="ChEBI" id="CHEBI:29985"/>
        <dbReference type="ChEBI" id="CHEBI:30616"/>
        <dbReference type="ChEBI" id="CHEBI:43474"/>
        <dbReference type="ChEBI" id="CHEBI:58228"/>
        <dbReference type="ChEBI" id="CHEBI:58359"/>
        <dbReference type="ChEBI" id="CHEBI:456216"/>
        <dbReference type="EC" id="6.3.5.5"/>
    </reaction>
</comment>
<feature type="domain" description="Carbamoyl-phosphate synthase small subunit N-terminal" evidence="10">
    <location>
        <begin position="4"/>
        <end position="133"/>
    </location>
</feature>
<organism evidence="11">
    <name type="scientific">bioreactor metagenome</name>
    <dbReference type="NCBI Taxonomy" id="1076179"/>
    <lineage>
        <taxon>unclassified sequences</taxon>
        <taxon>metagenomes</taxon>
        <taxon>ecological metagenomes</taxon>
    </lineage>
</organism>
<evidence type="ECO:0000256" key="8">
    <source>
        <dbReference type="ARBA" id="ARBA00044340"/>
    </source>
</evidence>
<dbReference type="AlphaFoldDB" id="A0A644WRU3"/>
<evidence type="ECO:0000256" key="1">
    <source>
        <dbReference type="ARBA" id="ARBA00005077"/>
    </source>
</evidence>
<dbReference type="SUPFAM" id="SSF52021">
    <property type="entry name" value="Carbamoyl phosphate synthetase, small subunit N-terminal domain"/>
    <property type="match status" value="1"/>
</dbReference>
<keyword evidence="6" id="KW-0067">ATP-binding</keyword>
<comment type="caution">
    <text evidence="11">The sequence shown here is derived from an EMBL/GenBank/DDBJ whole genome shotgun (WGS) entry which is preliminary data.</text>
</comment>
<comment type="pathway">
    <text evidence="1">Amino-acid biosynthesis; L-arginine biosynthesis; carbamoyl phosphate from bicarbonate: step 1/1.</text>
</comment>
<dbReference type="HAMAP" id="MF_01209">
    <property type="entry name" value="CPSase_S_chain"/>
    <property type="match status" value="1"/>
</dbReference>
<dbReference type="EC" id="6.3.5.5" evidence="3"/>
<dbReference type="Gene3D" id="3.50.30.20">
    <property type="entry name" value="Carbamoyl-phosphate synthase small subunit, N-terminal domain"/>
    <property type="match status" value="1"/>
</dbReference>
<dbReference type="InterPro" id="IPR029062">
    <property type="entry name" value="Class_I_gatase-like"/>
</dbReference>
<dbReference type="SUPFAM" id="SSF52317">
    <property type="entry name" value="Class I glutamine amidotransferase-like"/>
    <property type="match status" value="1"/>
</dbReference>
<dbReference type="InterPro" id="IPR035686">
    <property type="entry name" value="CPSase_GATase1"/>
</dbReference>
<keyword evidence="4 11" id="KW-0436">Ligase</keyword>
<dbReference type="GO" id="GO:0005524">
    <property type="term" value="F:ATP binding"/>
    <property type="evidence" value="ECO:0007669"/>
    <property type="project" value="UniProtKB-KW"/>
</dbReference>
<keyword evidence="5" id="KW-0547">Nucleotide-binding</keyword>
<dbReference type="InterPro" id="IPR050472">
    <property type="entry name" value="Anth_synth/Amidotransfase"/>
</dbReference>